<gene>
    <name evidence="1" type="ORF">ACFSC2_09120</name>
</gene>
<reference evidence="2" key="1">
    <citation type="journal article" date="2019" name="Int. J. Syst. Evol. Microbiol.">
        <title>The Global Catalogue of Microorganisms (GCM) 10K type strain sequencing project: providing services to taxonomists for standard genome sequencing and annotation.</title>
        <authorList>
            <consortium name="The Broad Institute Genomics Platform"/>
            <consortium name="The Broad Institute Genome Sequencing Center for Infectious Disease"/>
            <person name="Wu L."/>
            <person name="Ma J."/>
        </authorList>
    </citation>
    <scope>NUCLEOTIDE SEQUENCE [LARGE SCALE GENOMIC DNA]</scope>
    <source>
        <strain evidence="2">CCUG 70865</strain>
    </source>
</reference>
<keyword evidence="2" id="KW-1185">Reference proteome</keyword>
<evidence type="ECO:0000313" key="1">
    <source>
        <dbReference type="EMBL" id="MFD1602895.1"/>
    </source>
</evidence>
<organism evidence="1 2">
    <name type="scientific">Flavobacterium artemisiae</name>
    <dbReference type="NCBI Taxonomy" id="2126556"/>
    <lineage>
        <taxon>Bacteria</taxon>
        <taxon>Pseudomonadati</taxon>
        <taxon>Bacteroidota</taxon>
        <taxon>Flavobacteriia</taxon>
        <taxon>Flavobacteriales</taxon>
        <taxon>Flavobacteriaceae</taxon>
        <taxon>Flavobacterium</taxon>
    </lineage>
</organism>
<name>A0ABW4HCH3_9FLAO</name>
<comment type="caution">
    <text evidence="1">The sequence shown here is derived from an EMBL/GenBank/DDBJ whole genome shotgun (WGS) entry which is preliminary data.</text>
</comment>
<dbReference type="Proteomes" id="UP001597138">
    <property type="component" value="Unassembled WGS sequence"/>
</dbReference>
<sequence>MSRKLYTGAYLLNYSDNKKQFGIIDGSFSLEKNQDKCTILLRREDLKNLVISNDDISFELSLEQLNVMSDVSKSVHENLKTLKKLALRDKLNSSAYIDDDII</sequence>
<dbReference type="RefSeq" id="WP_379817730.1">
    <property type="nucleotide sequence ID" value="NZ_JBHUDZ010000009.1"/>
</dbReference>
<dbReference type="EMBL" id="JBHUDZ010000009">
    <property type="protein sequence ID" value="MFD1602895.1"/>
    <property type="molecule type" value="Genomic_DNA"/>
</dbReference>
<evidence type="ECO:0000313" key="2">
    <source>
        <dbReference type="Proteomes" id="UP001597138"/>
    </source>
</evidence>
<accession>A0ABW4HCH3</accession>
<proteinExistence type="predicted"/>
<protein>
    <submittedName>
        <fullName evidence="1">Uncharacterized protein</fullName>
    </submittedName>
</protein>